<sequence>MDDDPAARRRKLEFQELEEMQRKEQQSLPQGPFNNHPQQHFGRVPPQPGPSRLPSTNAHGQLNMQRVDLLPQNTSPMQLDPYQWQALCAQFGQNYAGAIYPYNTYHNPNSIPTNNSGLIIDANATPQGNPHSQQMPLVRQTQNVTNPNSAVHLHPHPQQAQVMRQNPNGIPSQGSRPAQKHLQQQSVNQNSTQQASAHPQQGQLVRQTQSPVPTQSLTPTQNSLQQQLSMMNQAYTRNAGAEYVPPSVESNLQQSNQQVHGPSQSHGRTSTRLLECPLPQPPIPHKLKLVKAHRP</sequence>
<comment type="caution">
    <text evidence="2">The sequence shown here is derived from an EMBL/GenBank/DDBJ whole genome shotgun (WGS) entry which is preliminary data.</text>
</comment>
<keyword evidence="3" id="KW-1185">Reference proteome</keyword>
<feature type="compositionally biased region" description="Polar residues" evidence="1">
    <location>
        <begin position="26"/>
        <end position="38"/>
    </location>
</feature>
<name>A0A4Y7T974_COPMI</name>
<protein>
    <submittedName>
        <fullName evidence="2">Uncharacterized protein</fullName>
    </submittedName>
</protein>
<feature type="compositionally biased region" description="Polar residues" evidence="1">
    <location>
        <begin position="248"/>
        <end position="272"/>
    </location>
</feature>
<proteinExistence type="predicted"/>
<feature type="compositionally biased region" description="Polar residues" evidence="1">
    <location>
        <begin position="163"/>
        <end position="176"/>
    </location>
</feature>
<evidence type="ECO:0000313" key="2">
    <source>
        <dbReference type="EMBL" id="TEB30119.1"/>
    </source>
</evidence>
<dbReference type="AlphaFoldDB" id="A0A4Y7T974"/>
<feature type="compositionally biased region" description="Low complexity" evidence="1">
    <location>
        <begin position="183"/>
        <end position="197"/>
    </location>
</feature>
<feature type="region of interest" description="Disordered" evidence="1">
    <location>
        <begin position="248"/>
        <end position="295"/>
    </location>
</feature>
<dbReference type="Proteomes" id="UP000298030">
    <property type="component" value="Unassembled WGS sequence"/>
</dbReference>
<gene>
    <name evidence="2" type="ORF">FA13DRAFT_568641</name>
</gene>
<feature type="compositionally biased region" description="Polar residues" evidence="1">
    <location>
        <begin position="198"/>
        <end position="223"/>
    </location>
</feature>
<reference evidence="2 3" key="1">
    <citation type="journal article" date="2019" name="Nat. Ecol. Evol.">
        <title>Megaphylogeny resolves global patterns of mushroom evolution.</title>
        <authorList>
            <person name="Varga T."/>
            <person name="Krizsan K."/>
            <person name="Foldi C."/>
            <person name="Dima B."/>
            <person name="Sanchez-Garcia M."/>
            <person name="Sanchez-Ramirez S."/>
            <person name="Szollosi G.J."/>
            <person name="Szarkandi J.G."/>
            <person name="Papp V."/>
            <person name="Albert L."/>
            <person name="Andreopoulos W."/>
            <person name="Angelini C."/>
            <person name="Antonin V."/>
            <person name="Barry K.W."/>
            <person name="Bougher N.L."/>
            <person name="Buchanan P."/>
            <person name="Buyck B."/>
            <person name="Bense V."/>
            <person name="Catcheside P."/>
            <person name="Chovatia M."/>
            <person name="Cooper J."/>
            <person name="Damon W."/>
            <person name="Desjardin D."/>
            <person name="Finy P."/>
            <person name="Geml J."/>
            <person name="Haridas S."/>
            <person name="Hughes K."/>
            <person name="Justo A."/>
            <person name="Karasinski D."/>
            <person name="Kautmanova I."/>
            <person name="Kiss B."/>
            <person name="Kocsube S."/>
            <person name="Kotiranta H."/>
            <person name="LaButti K.M."/>
            <person name="Lechner B.E."/>
            <person name="Liimatainen K."/>
            <person name="Lipzen A."/>
            <person name="Lukacs Z."/>
            <person name="Mihaltcheva S."/>
            <person name="Morgado L.N."/>
            <person name="Niskanen T."/>
            <person name="Noordeloos M.E."/>
            <person name="Ohm R.A."/>
            <person name="Ortiz-Santana B."/>
            <person name="Ovrebo C."/>
            <person name="Racz N."/>
            <person name="Riley R."/>
            <person name="Savchenko A."/>
            <person name="Shiryaev A."/>
            <person name="Soop K."/>
            <person name="Spirin V."/>
            <person name="Szebenyi C."/>
            <person name="Tomsovsky M."/>
            <person name="Tulloss R.E."/>
            <person name="Uehling J."/>
            <person name="Grigoriev I.V."/>
            <person name="Vagvolgyi C."/>
            <person name="Papp T."/>
            <person name="Martin F.M."/>
            <person name="Miettinen O."/>
            <person name="Hibbett D.S."/>
            <person name="Nagy L.G."/>
        </authorList>
    </citation>
    <scope>NUCLEOTIDE SEQUENCE [LARGE SCALE GENOMIC DNA]</scope>
    <source>
        <strain evidence="2 3">FP101781</strain>
    </source>
</reference>
<feature type="compositionally biased region" description="Basic residues" evidence="1">
    <location>
        <begin position="285"/>
        <end position="295"/>
    </location>
</feature>
<feature type="region of interest" description="Disordered" evidence="1">
    <location>
        <begin position="163"/>
        <end position="223"/>
    </location>
</feature>
<organism evidence="2 3">
    <name type="scientific">Coprinellus micaceus</name>
    <name type="common">Glistening ink-cap mushroom</name>
    <name type="synonym">Coprinus micaceus</name>
    <dbReference type="NCBI Taxonomy" id="71717"/>
    <lineage>
        <taxon>Eukaryota</taxon>
        <taxon>Fungi</taxon>
        <taxon>Dikarya</taxon>
        <taxon>Basidiomycota</taxon>
        <taxon>Agaricomycotina</taxon>
        <taxon>Agaricomycetes</taxon>
        <taxon>Agaricomycetidae</taxon>
        <taxon>Agaricales</taxon>
        <taxon>Agaricineae</taxon>
        <taxon>Psathyrellaceae</taxon>
        <taxon>Coprinellus</taxon>
    </lineage>
</organism>
<dbReference type="EMBL" id="QPFP01000024">
    <property type="protein sequence ID" value="TEB30119.1"/>
    <property type="molecule type" value="Genomic_DNA"/>
</dbReference>
<accession>A0A4Y7T974</accession>
<evidence type="ECO:0000256" key="1">
    <source>
        <dbReference type="SAM" id="MobiDB-lite"/>
    </source>
</evidence>
<evidence type="ECO:0000313" key="3">
    <source>
        <dbReference type="Proteomes" id="UP000298030"/>
    </source>
</evidence>
<feature type="region of interest" description="Disordered" evidence="1">
    <location>
        <begin position="1"/>
        <end position="58"/>
    </location>
</feature>